<organism evidence="1 2">
    <name type="scientific">Cytobacillus firmus</name>
    <name type="common">Bacillus firmus</name>
    <dbReference type="NCBI Taxonomy" id="1399"/>
    <lineage>
        <taxon>Bacteria</taxon>
        <taxon>Bacillati</taxon>
        <taxon>Bacillota</taxon>
        <taxon>Bacilli</taxon>
        <taxon>Bacillales</taxon>
        <taxon>Bacillaceae</taxon>
        <taxon>Cytobacillus</taxon>
    </lineage>
</organism>
<dbReference type="AlphaFoldDB" id="A0A366JGX1"/>
<gene>
    <name evidence="1" type="ORF">DFO70_1296</name>
</gene>
<comment type="caution">
    <text evidence="1">The sequence shown here is derived from an EMBL/GenBank/DDBJ whole genome shotgun (WGS) entry which is preliminary data.</text>
</comment>
<evidence type="ECO:0000313" key="1">
    <source>
        <dbReference type="EMBL" id="RBP86227.1"/>
    </source>
</evidence>
<name>A0A366JGX1_CYTFI</name>
<keyword evidence="2" id="KW-1185">Reference proteome</keyword>
<sequence length="91" mass="10359">MGRQEKGNPNAKRNNNTKVQGKVYHLILFAPYAEIEAKQRPLRRKGNRIIVIMILQKPLQQAIDSIHCVSNSLPPVPCSSNRVGFDLFFPF</sequence>
<dbReference type="Proteomes" id="UP000252731">
    <property type="component" value="Unassembled WGS sequence"/>
</dbReference>
<accession>A0A366JGX1</accession>
<protein>
    <submittedName>
        <fullName evidence="1">Uncharacterized protein</fullName>
    </submittedName>
</protein>
<reference evidence="1 2" key="1">
    <citation type="submission" date="2018-06" db="EMBL/GenBank/DDBJ databases">
        <title>Freshwater and sediment microbial communities from various areas in North America, analyzing microbe dynamics in response to fracking.</title>
        <authorList>
            <person name="Lamendella R."/>
        </authorList>
    </citation>
    <scope>NUCLEOTIDE SEQUENCE [LARGE SCALE GENOMIC DNA]</scope>
    <source>
        <strain evidence="1 2">14_TX</strain>
    </source>
</reference>
<evidence type="ECO:0000313" key="2">
    <source>
        <dbReference type="Proteomes" id="UP000252731"/>
    </source>
</evidence>
<dbReference type="EMBL" id="QNSF01000029">
    <property type="protein sequence ID" value="RBP86227.1"/>
    <property type="molecule type" value="Genomic_DNA"/>
</dbReference>
<proteinExistence type="predicted"/>